<evidence type="ECO:0000313" key="2">
    <source>
        <dbReference type="Proteomes" id="UP000655287"/>
    </source>
</evidence>
<evidence type="ECO:0008006" key="3">
    <source>
        <dbReference type="Google" id="ProtNLM"/>
    </source>
</evidence>
<protein>
    <recommendedName>
        <fullName evidence="3">Nucleotidyltransferase domain-containing protein</fullName>
    </recommendedName>
</protein>
<name>A0A919R5Y0_9ACTN</name>
<sequence>MKVGEARAVAARWVAAHRVAGFAGAYVSGSAAWSPAGAELAATSDVDIVILVTGEVPDKIGKLRHQGVLLDVAYAPLEPAENVLASPALAAGLSRGVILADPHGSLAALHATVAGRFAHPRWVRARCAALEDRIAALDRLDTTRPLAERVLSWVFPASLPAVVVLTAAGANPTVRRRYAAAREVLIGCGEAGFHEELLGLLGCADLSAARVTTHLDRLADVYDHVSRDPAGPYAGDLTPQARRISIDGTRDLVEHGLHREAVWWIVVTLARCLTSAPHRAGVLGELLDDLGAGTPAAMRHRARAAVAALPRLRLMREALMRRPCPGPAP</sequence>
<gene>
    <name evidence="1" type="ORF">Sru01_38770</name>
</gene>
<dbReference type="RefSeq" id="WP_203988350.1">
    <property type="nucleotide sequence ID" value="NZ_BOOU01000053.1"/>
</dbReference>
<dbReference type="Proteomes" id="UP000655287">
    <property type="component" value="Unassembled WGS sequence"/>
</dbReference>
<dbReference type="AlphaFoldDB" id="A0A919R5Y0"/>
<proteinExistence type="predicted"/>
<accession>A0A919R5Y0</accession>
<dbReference type="EMBL" id="BOOU01000053">
    <property type="protein sequence ID" value="GII78895.1"/>
    <property type="molecule type" value="Genomic_DNA"/>
</dbReference>
<organism evidence="1 2">
    <name type="scientific">Sphaerisporangium rufum</name>
    <dbReference type="NCBI Taxonomy" id="1381558"/>
    <lineage>
        <taxon>Bacteria</taxon>
        <taxon>Bacillati</taxon>
        <taxon>Actinomycetota</taxon>
        <taxon>Actinomycetes</taxon>
        <taxon>Streptosporangiales</taxon>
        <taxon>Streptosporangiaceae</taxon>
        <taxon>Sphaerisporangium</taxon>
    </lineage>
</organism>
<keyword evidence="2" id="KW-1185">Reference proteome</keyword>
<reference evidence="1" key="1">
    <citation type="submission" date="2021-01" db="EMBL/GenBank/DDBJ databases">
        <title>Whole genome shotgun sequence of Sphaerisporangium rufum NBRC 109079.</title>
        <authorList>
            <person name="Komaki H."/>
            <person name="Tamura T."/>
        </authorList>
    </citation>
    <scope>NUCLEOTIDE SEQUENCE</scope>
    <source>
        <strain evidence="1">NBRC 109079</strain>
    </source>
</reference>
<evidence type="ECO:0000313" key="1">
    <source>
        <dbReference type="EMBL" id="GII78895.1"/>
    </source>
</evidence>
<comment type="caution">
    <text evidence="1">The sequence shown here is derived from an EMBL/GenBank/DDBJ whole genome shotgun (WGS) entry which is preliminary data.</text>
</comment>